<protein>
    <submittedName>
        <fullName evidence="2">Uncharacterized protein</fullName>
    </submittedName>
</protein>
<feature type="coiled-coil region" evidence="1">
    <location>
        <begin position="75"/>
        <end position="102"/>
    </location>
</feature>
<reference evidence="2 3" key="1">
    <citation type="submission" date="2022-03" db="EMBL/GenBank/DDBJ databases">
        <authorList>
            <person name="Macdonald S."/>
            <person name="Ahmed S."/>
            <person name="Newling K."/>
        </authorList>
    </citation>
    <scope>NUCLEOTIDE SEQUENCE [LARGE SCALE GENOMIC DNA]</scope>
</reference>
<sequence length="116" mass="13159">MSLQERLLQVLSLLDHLGARLSEEDVSLVKEEAKELSRQLSEEKSRRAAQGTELRDLQAKIKAIEDSVLTPSSEALALDRKSQELEEALEKLRAEAKISEDMKVMDVNRAKITSRW</sequence>
<comment type="caution">
    <text evidence="2">The sequence shown here is derived from an EMBL/GenBank/DDBJ whole genome shotgun (WGS) entry which is preliminary data.</text>
</comment>
<keyword evidence="3" id="KW-1185">Reference proteome</keyword>
<accession>A0ABC8L334</accession>
<name>A0ABC8L334_ERUVS</name>
<evidence type="ECO:0000313" key="3">
    <source>
        <dbReference type="Proteomes" id="UP001642260"/>
    </source>
</evidence>
<organism evidence="2 3">
    <name type="scientific">Eruca vesicaria subsp. sativa</name>
    <name type="common">Garden rocket</name>
    <name type="synonym">Eruca sativa</name>
    <dbReference type="NCBI Taxonomy" id="29727"/>
    <lineage>
        <taxon>Eukaryota</taxon>
        <taxon>Viridiplantae</taxon>
        <taxon>Streptophyta</taxon>
        <taxon>Embryophyta</taxon>
        <taxon>Tracheophyta</taxon>
        <taxon>Spermatophyta</taxon>
        <taxon>Magnoliopsida</taxon>
        <taxon>eudicotyledons</taxon>
        <taxon>Gunneridae</taxon>
        <taxon>Pentapetalae</taxon>
        <taxon>rosids</taxon>
        <taxon>malvids</taxon>
        <taxon>Brassicales</taxon>
        <taxon>Brassicaceae</taxon>
        <taxon>Brassiceae</taxon>
        <taxon>Eruca</taxon>
    </lineage>
</organism>
<evidence type="ECO:0000256" key="1">
    <source>
        <dbReference type="SAM" id="Coils"/>
    </source>
</evidence>
<dbReference type="AlphaFoldDB" id="A0ABC8L334"/>
<evidence type="ECO:0000313" key="2">
    <source>
        <dbReference type="EMBL" id="CAH8367488.1"/>
    </source>
</evidence>
<proteinExistence type="predicted"/>
<gene>
    <name evidence="2" type="ORF">ERUC_LOCUS30810</name>
</gene>
<keyword evidence="1" id="KW-0175">Coiled coil</keyword>
<dbReference type="Proteomes" id="UP001642260">
    <property type="component" value="Unassembled WGS sequence"/>
</dbReference>
<feature type="coiled-coil region" evidence="1">
    <location>
        <begin position="19"/>
        <end position="46"/>
    </location>
</feature>
<dbReference type="EMBL" id="CAKOAT010404932">
    <property type="protein sequence ID" value="CAH8367488.1"/>
    <property type="molecule type" value="Genomic_DNA"/>
</dbReference>